<evidence type="ECO:0000256" key="1">
    <source>
        <dbReference type="ARBA" id="ARBA00004141"/>
    </source>
</evidence>
<dbReference type="Gene3D" id="3.30.420.210">
    <property type="entry name" value="SEP domain"/>
    <property type="match status" value="1"/>
</dbReference>
<dbReference type="InterPro" id="IPR037185">
    <property type="entry name" value="EmrE-like"/>
</dbReference>
<dbReference type="InterPro" id="IPR012989">
    <property type="entry name" value="SEP_domain"/>
</dbReference>
<evidence type="ECO:0000256" key="3">
    <source>
        <dbReference type="ARBA" id="ARBA00022989"/>
    </source>
</evidence>
<name>A0ABP0SG79_9DINO</name>
<protein>
    <submittedName>
        <fullName evidence="8">Probable magnesium transporter NIPA8</fullName>
    </submittedName>
</protein>
<feature type="transmembrane region" description="Helical" evidence="6">
    <location>
        <begin position="213"/>
        <end position="234"/>
    </location>
</feature>
<feature type="transmembrane region" description="Helical" evidence="6">
    <location>
        <begin position="175"/>
        <end position="193"/>
    </location>
</feature>
<comment type="subcellular location">
    <subcellularLocation>
        <location evidence="1">Membrane</location>
        <topology evidence="1">Multi-pass membrane protein</topology>
    </subcellularLocation>
</comment>
<sequence>MTVLAAAGHALGWAIELQAVQQRALRGDQQQQQEVGRFLPPVLSSGVNDKIDGGVDVVISGHDGEGGSPAMQHYSEHFLVATGVSLAIASSFLVCLGLGLQKVSLCAPGNEHISPWQQTKWVAGFSLTLLGSVIDFLAFGMAPQSLLAPLAALSLVWNLGMSSYLLNEQYDKNDVVAVCLIFCGTALTVVYAAHKEHSYSLEMLLDLYHKPRMYAYCLLIPALLGGHYALLRYVAEHKLSGQFWKLCELIGWCGVAGITGGQSILFAKSTVELLKDAAQGQDVFWHLDTYVIIACMVGCLLTQITFLNGAMKRFDQLYVMPVYQSYWIISGVIGGLVYFGEYQEFDQTQINMFFLGTVVTLAGLFVLTKKSNHSLEGTGPQPDFEVVSSRRVSSASSFGFYSDDDTNTPGDIELSSPLRSPFNESPKRRHSVFSNIDADNDARRRLGAWQSPKIRTVARDNRAAGCSSHQAGDTRASSLRSLAATGLRAKPESRRVARSTGGRIVMSNFATLDSVKKKENKDGDGNEYYAGGGGGGDDVVNSIFSKAAQEGEGGIDALGEDTPVVIVRFFRNGFQVGDGPLRSFDDPANKAFLAEIHQGYCPAELVKNGKPSAIKLDERRGEDYVEPPPPAYVAFSGGGQSAGAAVSASSDSSVITPTSGAAKHPAPDASQPTIRIQVIFSHNRKREVLTFNKTSTVRALIAAIDGSGHVDSPYQMLFSQRGPPKPISGAEFDNLLTDVGLAGAAVTVKQVV</sequence>
<evidence type="ECO:0000259" key="7">
    <source>
        <dbReference type="PROSITE" id="PS51399"/>
    </source>
</evidence>
<comment type="caution">
    <text evidence="8">The sequence shown here is derived from an EMBL/GenBank/DDBJ whole genome shotgun (WGS) entry which is preliminary data.</text>
</comment>
<evidence type="ECO:0000256" key="6">
    <source>
        <dbReference type="SAM" id="Phobius"/>
    </source>
</evidence>
<dbReference type="SUPFAM" id="SSF103481">
    <property type="entry name" value="Multidrug resistance efflux transporter EmrE"/>
    <property type="match status" value="1"/>
</dbReference>
<evidence type="ECO:0000256" key="4">
    <source>
        <dbReference type="ARBA" id="ARBA00023136"/>
    </source>
</evidence>
<dbReference type="Gene3D" id="3.10.20.90">
    <property type="entry name" value="Phosphatidylinositol 3-kinase Catalytic Subunit, Chain A, domain 1"/>
    <property type="match status" value="1"/>
</dbReference>
<feature type="transmembrane region" description="Helical" evidence="6">
    <location>
        <begin position="287"/>
        <end position="306"/>
    </location>
</feature>
<evidence type="ECO:0000256" key="2">
    <source>
        <dbReference type="ARBA" id="ARBA00022692"/>
    </source>
</evidence>
<dbReference type="PANTHER" id="PTHR12570:SF9">
    <property type="entry name" value="MAGNESIUM TRANSPORTER NIPA8-RELATED"/>
    <property type="match status" value="1"/>
</dbReference>
<dbReference type="Proteomes" id="UP001642464">
    <property type="component" value="Unassembled WGS sequence"/>
</dbReference>
<feature type="transmembrane region" description="Helical" evidence="6">
    <location>
        <begin position="146"/>
        <end position="166"/>
    </location>
</feature>
<dbReference type="Pfam" id="PF08059">
    <property type="entry name" value="SEP"/>
    <property type="match status" value="1"/>
</dbReference>
<dbReference type="EMBL" id="CAXAMM010043719">
    <property type="protein sequence ID" value="CAK9111417.1"/>
    <property type="molecule type" value="Genomic_DNA"/>
</dbReference>
<evidence type="ECO:0000256" key="5">
    <source>
        <dbReference type="SAM" id="MobiDB-lite"/>
    </source>
</evidence>
<dbReference type="PROSITE" id="PS51399">
    <property type="entry name" value="SEP"/>
    <property type="match status" value="1"/>
</dbReference>
<evidence type="ECO:0000313" key="8">
    <source>
        <dbReference type="EMBL" id="CAK9111417.1"/>
    </source>
</evidence>
<feature type="region of interest" description="Disordered" evidence="5">
    <location>
        <begin position="410"/>
        <end position="429"/>
    </location>
</feature>
<feature type="transmembrane region" description="Helical" evidence="6">
    <location>
        <begin position="318"/>
        <end position="338"/>
    </location>
</feature>
<evidence type="ECO:0000313" key="9">
    <source>
        <dbReference type="Proteomes" id="UP001642464"/>
    </source>
</evidence>
<organism evidence="8 9">
    <name type="scientific">Durusdinium trenchii</name>
    <dbReference type="NCBI Taxonomy" id="1381693"/>
    <lineage>
        <taxon>Eukaryota</taxon>
        <taxon>Sar</taxon>
        <taxon>Alveolata</taxon>
        <taxon>Dinophyceae</taxon>
        <taxon>Suessiales</taxon>
        <taxon>Symbiodiniaceae</taxon>
        <taxon>Durusdinium</taxon>
    </lineage>
</organism>
<dbReference type="SUPFAM" id="SSF54236">
    <property type="entry name" value="Ubiquitin-like"/>
    <property type="match status" value="1"/>
</dbReference>
<dbReference type="PANTHER" id="PTHR12570">
    <property type="match status" value="1"/>
</dbReference>
<proteinExistence type="predicted"/>
<feature type="domain" description="SEP" evidence="7">
    <location>
        <begin position="562"/>
        <end position="625"/>
    </location>
</feature>
<feature type="transmembrane region" description="Helical" evidence="6">
    <location>
        <begin position="78"/>
        <end position="100"/>
    </location>
</feature>
<dbReference type="InterPro" id="IPR008521">
    <property type="entry name" value="Mg_trans_NIPA"/>
</dbReference>
<keyword evidence="2 6" id="KW-0812">Transmembrane</keyword>
<gene>
    <name evidence="8" type="ORF">SCF082_LOCUS51718</name>
</gene>
<dbReference type="InterPro" id="IPR029071">
    <property type="entry name" value="Ubiquitin-like_domsf"/>
</dbReference>
<feature type="transmembrane region" description="Helical" evidence="6">
    <location>
        <begin position="121"/>
        <end position="140"/>
    </location>
</feature>
<feature type="transmembrane region" description="Helical" evidence="6">
    <location>
        <begin position="350"/>
        <end position="367"/>
    </location>
</feature>
<dbReference type="SUPFAM" id="SSF102848">
    <property type="entry name" value="NSFL1 (p97 ATPase) cofactor p47, SEP domain"/>
    <property type="match status" value="1"/>
</dbReference>
<accession>A0ABP0SG79</accession>
<reference evidence="8 9" key="1">
    <citation type="submission" date="2024-02" db="EMBL/GenBank/DDBJ databases">
        <authorList>
            <person name="Chen Y."/>
            <person name="Shah S."/>
            <person name="Dougan E. K."/>
            <person name="Thang M."/>
            <person name="Chan C."/>
        </authorList>
    </citation>
    <scope>NUCLEOTIDE SEQUENCE [LARGE SCALE GENOMIC DNA]</scope>
</reference>
<keyword evidence="9" id="KW-1185">Reference proteome</keyword>
<dbReference type="InterPro" id="IPR036241">
    <property type="entry name" value="NSFL1C_SEP_dom_sf"/>
</dbReference>
<dbReference type="SMART" id="SM00553">
    <property type="entry name" value="SEP"/>
    <property type="match status" value="1"/>
</dbReference>
<keyword evidence="4 6" id="KW-0472">Membrane</keyword>
<dbReference type="Pfam" id="PF05653">
    <property type="entry name" value="Mg_trans_NIPA"/>
    <property type="match status" value="1"/>
</dbReference>
<feature type="transmembrane region" description="Helical" evidence="6">
    <location>
        <begin position="246"/>
        <end position="267"/>
    </location>
</feature>
<keyword evidence="3 6" id="KW-1133">Transmembrane helix</keyword>